<dbReference type="SUPFAM" id="SSF101898">
    <property type="entry name" value="NHL repeat"/>
    <property type="match status" value="1"/>
</dbReference>
<protein>
    <submittedName>
        <fullName evidence="1">Uncharacterized protein</fullName>
    </submittedName>
</protein>
<evidence type="ECO:0000313" key="1">
    <source>
        <dbReference type="EMBL" id="KAJ7334397.1"/>
    </source>
</evidence>
<dbReference type="AlphaFoldDB" id="A0A9W9YD25"/>
<dbReference type="EMBL" id="MU827784">
    <property type="protein sequence ID" value="KAJ7334397.1"/>
    <property type="molecule type" value="Genomic_DNA"/>
</dbReference>
<evidence type="ECO:0000313" key="2">
    <source>
        <dbReference type="Proteomes" id="UP001163046"/>
    </source>
</evidence>
<gene>
    <name evidence="1" type="ORF">OS493_014708</name>
</gene>
<organism evidence="1 2">
    <name type="scientific">Desmophyllum pertusum</name>
    <dbReference type="NCBI Taxonomy" id="174260"/>
    <lineage>
        <taxon>Eukaryota</taxon>
        <taxon>Metazoa</taxon>
        <taxon>Cnidaria</taxon>
        <taxon>Anthozoa</taxon>
        <taxon>Hexacorallia</taxon>
        <taxon>Scleractinia</taxon>
        <taxon>Caryophylliina</taxon>
        <taxon>Caryophylliidae</taxon>
        <taxon>Desmophyllum</taxon>
    </lineage>
</organism>
<reference evidence="1" key="1">
    <citation type="submission" date="2023-01" db="EMBL/GenBank/DDBJ databases">
        <title>Genome assembly of the deep-sea coral Lophelia pertusa.</title>
        <authorList>
            <person name="Herrera S."/>
            <person name="Cordes E."/>
        </authorList>
    </citation>
    <scope>NUCLEOTIDE SEQUENCE</scope>
    <source>
        <strain evidence="1">USNM1676648</strain>
        <tissue evidence="1">Polyp</tissue>
    </source>
</reference>
<dbReference type="Gene3D" id="2.120.10.30">
    <property type="entry name" value="TolB, C-terminal domain"/>
    <property type="match status" value="1"/>
</dbReference>
<dbReference type="InterPro" id="IPR011042">
    <property type="entry name" value="6-blade_b-propeller_TolB-like"/>
</dbReference>
<keyword evidence="2" id="KW-1185">Reference proteome</keyword>
<proteinExistence type="predicted"/>
<name>A0A9W9YD25_9CNID</name>
<dbReference type="OrthoDB" id="654191at2759"/>
<dbReference type="Proteomes" id="UP001163046">
    <property type="component" value="Unassembled WGS sequence"/>
</dbReference>
<comment type="caution">
    <text evidence="1">The sequence shown here is derived from an EMBL/GenBank/DDBJ whole genome shotgun (WGS) entry which is preliminary data.</text>
</comment>
<accession>A0A9W9YD25</accession>
<sequence>MKTVNFFGISGGSMMKLKATGTWFCQQEWFFDPSEETFLVCDWGSSSIQTYKPDGTFLGAFPIDGRPTDIALFNDGTLVVSSKDDQWIQFMSISPLGALKVNDAEKE</sequence>